<comment type="caution">
    <text evidence="10">The sequence shown here is derived from an EMBL/GenBank/DDBJ whole genome shotgun (WGS) entry which is preliminary data.</text>
</comment>
<name>A0AAE0N297_9PEZI</name>
<dbReference type="EMBL" id="JAULSW010000011">
    <property type="protein sequence ID" value="KAK3367513.1"/>
    <property type="molecule type" value="Genomic_DNA"/>
</dbReference>
<protein>
    <submittedName>
        <fullName evidence="10">Membrane bound O-acyl transferase family-domain-containing protein</fullName>
    </submittedName>
</protein>
<dbReference type="AlphaFoldDB" id="A0AAE0N297"/>
<keyword evidence="4 10" id="KW-0808">Transferase</keyword>
<dbReference type="PANTHER" id="PTHR31595">
    <property type="entry name" value="LONG-CHAIN-ALCOHOL O-FATTY-ACYLTRANSFERASE 3-RELATED"/>
    <property type="match status" value="1"/>
</dbReference>
<evidence type="ECO:0000256" key="2">
    <source>
        <dbReference type="ARBA" id="ARBA00005179"/>
    </source>
</evidence>
<feature type="transmembrane region" description="Helical" evidence="8">
    <location>
        <begin position="68"/>
        <end position="86"/>
    </location>
</feature>
<comment type="subcellular location">
    <subcellularLocation>
        <location evidence="1">Membrane</location>
        <topology evidence="1">Multi-pass membrane protein</topology>
    </subcellularLocation>
</comment>
<dbReference type="Pfam" id="PF13813">
    <property type="entry name" value="MBOAT_2"/>
    <property type="match status" value="1"/>
</dbReference>
<keyword evidence="6 8" id="KW-1133">Transmembrane helix</keyword>
<dbReference type="Proteomes" id="UP001285441">
    <property type="component" value="Unassembled WGS sequence"/>
</dbReference>
<evidence type="ECO:0000256" key="7">
    <source>
        <dbReference type="ARBA" id="ARBA00023136"/>
    </source>
</evidence>
<evidence type="ECO:0000256" key="3">
    <source>
        <dbReference type="ARBA" id="ARBA00007282"/>
    </source>
</evidence>
<feature type="transmembrane region" description="Helical" evidence="8">
    <location>
        <begin position="12"/>
        <end position="32"/>
    </location>
</feature>
<dbReference type="PANTHER" id="PTHR31595:SF57">
    <property type="entry name" value="OS04G0481900 PROTEIN"/>
    <property type="match status" value="1"/>
</dbReference>
<dbReference type="InterPro" id="IPR032805">
    <property type="entry name" value="Wax_synthase_dom"/>
</dbReference>
<evidence type="ECO:0000313" key="11">
    <source>
        <dbReference type="Proteomes" id="UP001285441"/>
    </source>
</evidence>
<evidence type="ECO:0000256" key="4">
    <source>
        <dbReference type="ARBA" id="ARBA00022679"/>
    </source>
</evidence>
<feature type="transmembrane region" description="Helical" evidence="8">
    <location>
        <begin position="218"/>
        <end position="246"/>
    </location>
</feature>
<accession>A0AAE0N297</accession>
<evidence type="ECO:0000259" key="9">
    <source>
        <dbReference type="Pfam" id="PF13813"/>
    </source>
</evidence>
<keyword evidence="11" id="KW-1185">Reference proteome</keyword>
<evidence type="ECO:0000256" key="1">
    <source>
        <dbReference type="ARBA" id="ARBA00004141"/>
    </source>
</evidence>
<feature type="transmembrane region" description="Helical" evidence="8">
    <location>
        <begin position="370"/>
        <end position="395"/>
    </location>
</feature>
<evidence type="ECO:0000313" key="10">
    <source>
        <dbReference type="EMBL" id="KAK3367513.1"/>
    </source>
</evidence>
<comment type="similarity">
    <text evidence="3">Belongs to the wax synthase family.</text>
</comment>
<feature type="transmembrane region" description="Helical" evidence="8">
    <location>
        <begin position="305"/>
        <end position="325"/>
    </location>
</feature>
<dbReference type="GO" id="GO:0006629">
    <property type="term" value="P:lipid metabolic process"/>
    <property type="evidence" value="ECO:0007669"/>
    <property type="project" value="InterPro"/>
</dbReference>
<evidence type="ECO:0000256" key="8">
    <source>
        <dbReference type="SAM" id="Phobius"/>
    </source>
</evidence>
<dbReference type="GO" id="GO:0016020">
    <property type="term" value="C:membrane"/>
    <property type="evidence" value="ECO:0007669"/>
    <property type="project" value="UniProtKB-SubCell"/>
</dbReference>
<feature type="domain" description="Wax synthase" evidence="9">
    <location>
        <begin position="252"/>
        <end position="338"/>
    </location>
</feature>
<dbReference type="InterPro" id="IPR044851">
    <property type="entry name" value="Wax_synthase"/>
</dbReference>
<feature type="transmembrane region" description="Helical" evidence="8">
    <location>
        <begin position="337"/>
        <end position="358"/>
    </location>
</feature>
<reference evidence="10" key="2">
    <citation type="submission" date="2023-06" db="EMBL/GenBank/DDBJ databases">
        <authorList>
            <consortium name="Lawrence Berkeley National Laboratory"/>
            <person name="Haridas S."/>
            <person name="Hensen N."/>
            <person name="Bonometti L."/>
            <person name="Westerberg I."/>
            <person name="Brannstrom I.O."/>
            <person name="Guillou S."/>
            <person name="Cros-Aarteil S."/>
            <person name="Calhoun S."/>
            <person name="Kuo A."/>
            <person name="Mondo S."/>
            <person name="Pangilinan J."/>
            <person name="Riley R."/>
            <person name="LaButti K."/>
            <person name="Andreopoulos B."/>
            <person name="Lipzen A."/>
            <person name="Chen C."/>
            <person name="Yanf M."/>
            <person name="Daum C."/>
            <person name="Ng V."/>
            <person name="Clum A."/>
            <person name="Steindorff A."/>
            <person name="Ohm R."/>
            <person name="Martin F."/>
            <person name="Silar P."/>
            <person name="Natvig D."/>
            <person name="Lalanne C."/>
            <person name="Gautier V."/>
            <person name="Ament-velasquez S.L."/>
            <person name="Kruys A."/>
            <person name="Hutchinson M.I."/>
            <person name="Powell A.J."/>
            <person name="Barry K."/>
            <person name="Miller A.N."/>
            <person name="Grigoriev I.V."/>
            <person name="Debuchy R."/>
            <person name="Gladieux P."/>
            <person name="Thoren M.H."/>
            <person name="Johannesson H."/>
        </authorList>
    </citation>
    <scope>NUCLEOTIDE SEQUENCE</scope>
    <source>
        <strain evidence="10">CBS 232.78</strain>
    </source>
</reference>
<organism evidence="10 11">
    <name type="scientific">Podospora didyma</name>
    <dbReference type="NCBI Taxonomy" id="330526"/>
    <lineage>
        <taxon>Eukaryota</taxon>
        <taxon>Fungi</taxon>
        <taxon>Dikarya</taxon>
        <taxon>Ascomycota</taxon>
        <taxon>Pezizomycotina</taxon>
        <taxon>Sordariomycetes</taxon>
        <taxon>Sordariomycetidae</taxon>
        <taxon>Sordariales</taxon>
        <taxon>Podosporaceae</taxon>
        <taxon>Podospora</taxon>
    </lineage>
</organism>
<feature type="transmembrane region" description="Helical" evidence="8">
    <location>
        <begin position="266"/>
        <end position="285"/>
    </location>
</feature>
<evidence type="ECO:0000256" key="5">
    <source>
        <dbReference type="ARBA" id="ARBA00022692"/>
    </source>
</evidence>
<sequence length="427" mass="48308">MDSDGPLLELSQYQSVAFLFLANVVIFAAIYAPNNLRPGLLIPTWSFFGISFMTLHRLPLGRELLSNLGIYLTIASLLWPIGLFTAEPLMIQVVTTTSVVDDKSPPPMRYRYYFWKWNWNLRQAYRIYNNPRKLPDRFPPSSPPTTRALFWFAARRLAQTAGLLLLHTAVTLFCATIGGLGDVQADDFSPAHEPLLSSFFHCWQQGSRRHLRIRASVLLYWVTHLVIPLQAVHFLLSIVFVSLLRVDAPDEWPPLFSSPLQAYSLKRYWGVFWHRLFSPGAVIWARFVARKGLGLPPGGVLEKALVPFIVFSVSGVAHAAVGWRLGYVGLDRDIKFFLWNFAGIFGEVALLRGVRAVLGGRKITSIRQGYGGILLTIVTRIVGYFWVVVFLLWAMPPYLYPKLYDSLLQKEVVEQRVPAIDAGGGWE</sequence>
<feature type="transmembrane region" description="Helical" evidence="8">
    <location>
        <begin position="39"/>
        <end position="56"/>
    </location>
</feature>
<proteinExistence type="inferred from homology"/>
<comment type="pathway">
    <text evidence="2">Secondary metabolite biosynthesis.</text>
</comment>
<gene>
    <name evidence="10" type="ORF">B0H63DRAFT_535473</name>
</gene>
<reference evidence="10" key="1">
    <citation type="journal article" date="2023" name="Mol. Phylogenet. Evol.">
        <title>Genome-scale phylogeny and comparative genomics of the fungal order Sordariales.</title>
        <authorList>
            <person name="Hensen N."/>
            <person name="Bonometti L."/>
            <person name="Westerberg I."/>
            <person name="Brannstrom I.O."/>
            <person name="Guillou S."/>
            <person name="Cros-Aarteil S."/>
            <person name="Calhoun S."/>
            <person name="Haridas S."/>
            <person name="Kuo A."/>
            <person name="Mondo S."/>
            <person name="Pangilinan J."/>
            <person name="Riley R."/>
            <person name="LaButti K."/>
            <person name="Andreopoulos B."/>
            <person name="Lipzen A."/>
            <person name="Chen C."/>
            <person name="Yan M."/>
            <person name="Daum C."/>
            <person name="Ng V."/>
            <person name="Clum A."/>
            <person name="Steindorff A."/>
            <person name="Ohm R.A."/>
            <person name="Martin F."/>
            <person name="Silar P."/>
            <person name="Natvig D.O."/>
            <person name="Lalanne C."/>
            <person name="Gautier V."/>
            <person name="Ament-Velasquez S.L."/>
            <person name="Kruys A."/>
            <person name="Hutchinson M.I."/>
            <person name="Powell A.J."/>
            <person name="Barry K."/>
            <person name="Miller A.N."/>
            <person name="Grigoriev I.V."/>
            <person name="Debuchy R."/>
            <person name="Gladieux P."/>
            <person name="Hiltunen Thoren M."/>
            <person name="Johannesson H."/>
        </authorList>
    </citation>
    <scope>NUCLEOTIDE SEQUENCE</scope>
    <source>
        <strain evidence="10">CBS 232.78</strain>
    </source>
</reference>
<keyword evidence="7 8" id="KW-0472">Membrane</keyword>
<evidence type="ECO:0000256" key="6">
    <source>
        <dbReference type="ARBA" id="ARBA00022989"/>
    </source>
</evidence>
<dbReference type="GO" id="GO:0008374">
    <property type="term" value="F:O-acyltransferase activity"/>
    <property type="evidence" value="ECO:0007669"/>
    <property type="project" value="InterPro"/>
</dbReference>
<keyword evidence="5 8" id="KW-0812">Transmembrane</keyword>